<comment type="caution">
    <text evidence="1">Lacks conserved residue(s) required for the propagation of feature annotation.</text>
</comment>
<dbReference type="Pfam" id="PF00008">
    <property type="entry name" value="EGF"/>
    <property type="match status" value="1"/>
</dbReference>
<protein>
    <recommendedName>
        <fullName evidence="2">EGF-like domain-containing protein</fullName>
    </recommendedName>
</protein>
<dbReference type="EnsemblMetazoa" id="XM_014405982.2">
    <property type="protein sequence ID" value="XP_014261468.1"/>
    <property type="gene ID" value="LOC106673759"/>
</dbReference>
<accession>A0A8I6TLE6</accession>
<dbReference type="SUPFAM" id="SSF57196">
    <property type="entry name" value="EGF/Laminin"/>
    <property type="match status" value="1"/>
</dbReference>
<dbReference type="Gene3D" id="2.10.25.10">
    <property type="entry name" value="Laminin"/>
    <property type="match status" value="1"/>
</dbReference>
<evidence type="ECO:0000313" key="4">
    <source>
        <dbReference type="Proteomes" id="UP000494040"/>
    </source>
</evidence>
<dbReference type="OrthoDB" id="10046852at2759"/>
<keyword evidence="4" id="KW-1185">Reference proteome</keyword>
<proteinExistence type="predicted"/>
<feature type="domain" description="EGF-like" evidence="2">
    <location>
        <begin position="114"/>
        <end position="154"/>
    </location>
</feature>
<dbReference type="AlphaFoldDB" id="A0A8I6TLE6"/>
<evidence type="ECO:0000259" key="2">
    <source>
        <dbReference type="PROSITE" id="PS50026"/>
    </source>
</evidence>
<dbReference type="RefSeq" id="XP_014261468.1">
    <property type="nucleotide sequence ID" value="XM_014405982.2"/>
</dbReference>
<evidence type="ECO:0000313" key="3">
    <source>
        <dbReference type="EnsemblMetazoa" id="XP_014261468.1"/>
    </source>
</evidence>
<evidence type="ECO:0000256" key="1">
    <source>
        <dbReference type="PROSITE-ProRule" id="PRU00076"/>
    </source>
</evidence>
<keyword evidence="1" id="KW-0245">EGF-like domain</keyword>
<reference evidence="3" key="1">
    <citation type="submission" date="2022-01" db="UniProtKB">
        <authorList>
            <consortium name="EnsemblMetazoa"/>
        </authorList>
    </citation>
    <scope>IDENTIFICATION</scope>
</reference>
<dbReference type="KEGG" id="clec:106673759"/>
<dbReference type="Proteomes" id="UP000494040">
    <property type="component" value="Unassembled WGS sequence"/>
</dbReference>
<name>A0A8I6TLE6_CIMLE</name>
<dbReference type="GeneID" id="106673759"/>
<organism evidence="3 4">
    <name type="scientific">Cimex lectularius</name>
    <name type="common">Bed bug</name>
    <name type="synonym">Acanthia lectularia</name>
    <dbReference type="NCBI Taxonomy" id="79782"/>
    <lineage>
        <taxon>Eukaryota</taxon>
        <taxon>Metazoa</taxon>
        <taxon>Ecdysozoa</taxon>
        <taxon>Arthropoda</taxon>
        <taxon>Hexapoda</taxon>
        <taxon>Insecta</taxon>
        <taxon>Pterygota</taxon>
        <taxon>Neoptera</taxon>
        <taxon>Paraneoptera</taxon>
        <taxon>Hemiptera</taxon>
        <taxon>Heteroptera</taxon>
        <taxon>Panheteroptera</taxon>
        <taxon>Cimicomorpha</taxon>
        <taxon>Cimicidae</taxon>
        <taxon>Cimex</taxon>
    </lineage>
</organism>
<sequence length="174" mass="19761">MNRSEVKTHRHHCLSLWLKWGDCNRFTDLRGRGSWKTPVSHSLQSAFNMLTRRVASSTLVVCFLVFLVCESCDPEQIVRGCMIQAGHCFCGKGCMSEFLYKNRNECKMALNGDSRDACKPNPCEHNGACLQTTRTFTNYKCRCEGTGYYGPKCQYACSKLNARAKSIPYECIEI</sequence>
<dbReference type="PROSITE" id="PS50026">
    <property type="entry name" value="EGF_3"/>
    <property type="match status" value="1"/>
</dbReference>
<dbReference type="InterPro" id="IPR000742">
    <property type="entry name" value="EGF"/>
</dbReference>